<dbReference type="GO" id="GO:0043998">
    <property type="term" value="F:histone H2A acetyltransferase activity"/>
    <property type="evidence" value="ECO:0007669"/>
    <property type="project" value="InterPro"/>
</dbReference>
<dbReference type="GO" id="GO:1990189">
    <property type="term" value="F:protein N-terminal-serine acetyltransferase activity"/>
    <property type="evidence" value="ECO:0007669"/>
    <property type="project" value="UniProtKB-EC"/>
</dbReference>
<dbReference type="Pfam" id="PF00583">
    <property type="entry name" value="Acetyltransf_1"/>
    <property type="match status" value="1"/>
</dbReference>
<keyword evidence="6" id="KW-0963">Cytoplasm</keyword>
<proteinExistence type="inferred from homology"/>
<comment type="catalytic activity">
    <reaction evidence="11">
        <text>N-terminal L-seryl-[histone H4] + acetyl-CoA = N-terminal N(alpha)-acetyl-L-seryl-[histone H4] + CoA + H(+)</text>
        <dbReference type="Rhea" id="RHEA:50596"/>
        <dbReference type="Rhea" id="RHEA-COMP:12740"/>
        <dbReference type="Rhea" id="RHEA-COMP:12743"/>
        <dbReference type="ChEBI" id="CHEBI:15378"/>
        <dbReference type="ChEBI" id="CHEBI:57287"/>
        <dbReference type="ChEBI" id="CHEBI:57288"/>
        <dbReference type="ChEBI" id="CHEBI:64738"/>
        <dbReference type="ChEBI" id="CHEBI:83690"/>
        <dbReference type="EC" id="2.3.1.257"/>
    </reaction>
</comment>
<dbReference type="SUPFAM" id="SSF55729">
    <property type="entry name" value="Acyl-CoA N-acyltransferases (Nat)"/>
    <property type="match status" value="1"/>
</dbReference>
<dbReference type="InterPro" id="IPR016181">
    <property type="entry name" value="Acyl_CoA_acyltransferase"/>
</dbReference>
<dbReference type="AlphaFoldDB" id="A0AAQ3R1S6"/>
<name>A0AAQ3R1S6_9PEZI</name>
<evidence type="ECO:0000256" key="5">
    <source>
        <dbReference type="ARBA" id="ARBA00015043"/>
    </source>
</evidence>
<evidence type="ECO:0000256" key="10">
    <source>
        <dbReference type="ARBA" id="ARBA00047821"/>
    </source>
</evidence>
<dbReference type="GO" id="GO:0010485">
    <property type="term" value="F:histone H4 acetyltransferase activity"/>
    <property type="evidence" value="ECO:0007669"/>
    <property type="project" value="InterPro"/>
</dbReference>
<evidence type="ECO:0000256" key="2">
    <source>
        <dbReference type="ARBA" id="ARBA00004496"/>
    </source>
</evidence>
<comment type="similarity">
    <text evidence="3">Belongs to the acetyltransferase family. NAA40 subfamily.</text>
</comment>
<dbReference type="EC" id="2.3.1.257" evidence="4"/>
<evidence type="ECO:0000259" key="13">
    <source>
        <dbReference type="PROSITE" id="PS51186"/>
    </source>
</evidence>
<protein>
    <recommendedName>
        <fullName evidence="5">N-alpha-acetyltransferase 40</fullName>
        <ecNumber evidence="4">2.3.1.257</ecNumber>
    </recommendedName>
</protein>
<evidence type="ECO:0000256" key="1">
    <source>
        <dbReference type="ARBA" id="ARBA00004123"/>
    </source>
</evidence>
<feature type="region of interest" description="Disordered" evidence="12">
    <location>
        <begin position="157"/>
        <end position="178"/>
    </location>
</feature>
<dbReference type="InterPro" id="IPR039949">
    <property type="entry name" value="NAA40"/>
</dbReference>
<evidence type="ECO:0000256" key="7">
    <source>
        <dbReference type="ARBA" id="ARBA00022679"/>
    </source>
</evidence>
<evidence type="ECO:0000256" key="3">
    <source>
        <dbReference type="ARBA" id="ARBA00008870"/>
    </source>
</evidence>
<feature type="compositionally biased region" description="Polar residues" evidence="12">
    <location>
        <begin position="23"/>
        <end position="39"/>
    </location>
</feature>
<evidence type="ECO:0000313" key="14">
    <source>
        <dbReference type="EMBL" id="WPG97245.1"/>
    </source>
</evidence>
<dbReference type="CDD" id="cd04301">
    <property type="entry name" value="NAT_SF"/>
    <property type="match status" value="1"/>
</dbReference>
<reference evidence="14 15" key="1">
    <citation type="submission" date="2023-11" db="EMBL/GenBank/DDBJ databases">
        <title>An acidophilic fungus is an integral part of prey digestion in a carnivorous sundew plant.</title>
        <authorList>
            <person name="Tsai I.J."/>
        </authorList>
    </citation>
    <scope>NUCLEOTIDE SEQUENCE [LARGE SCALE GENOMIC DNA]</scope>
    <source>
        <strain evidence="14">169a</strain>
    </source>
</reference>
<feature type="region of interest" description="Disordered" evidence="12">
    <location>
        <begin position="1"/>
        <end position="52"/>
    </location>
</feature>
<evidence type="ECO:0000256" key="4">
    <source>
        <dbReference type="ARBA" id="ARBA00012950"/>
    </source>
</evidence>
<dbReference type="Proteomes" id="UP001303373">
    <property type="component" value="Chromosome 1"/>
</dbReference>
<comment type="catalytic activity">
    <reaction evidence="10">
        <text>N-terminal L-seryl-[histone H2A] + acetyl-CoA = N-terminal N(alpha)-acetyl-L-seryl-[histone H2A] + CoA + H(+)</text>
        <dbReference type="Rhea" id="RHEA:50600"/>
        <dbReference type="Rhea" id="RHEA-COMP:12742"/>
        <dbReference type="Rhea" id="RHEA-COMP:12744"/>
        <dbReference type="ChEBI" id="CHEBI:15378"/>
        <dbReference type="ChEBI" id="CHEBI:57287"/>
        <dbReference type="ChEBI" id="CHEBI:57288"/>
        <dbReference type="ChEBI" id="CHEBI:64738"/>
        <dbReference type="ChEBI" id="CHEBI:83690"/>
        <dbReference type="EC" id="2.3.1.257"/>
    </reaction>
</comment>
<gene>
    <name evidence="14" type="ORF">R9X50_00001700</name>
</gene>
<keyword evidence="9" id="KW-0012">Acyltransferase</keyword>
<dbReference type="EMBL" id="CP138580">
    <property type="protein sequence ID" value="WPG97245.1"/>
    <property type="molecule type" value="Genomic_DNA"/>
</dbReference>
<keyword evidence="15" id="KW-1185">Reference proteome</keyword>
<dbReference type="PANTHER" id="PTHR20531:SF1">
    <property type="entry name" value="N-ALPHA-ACETYLTRANSFERASE 40"/>
    <property type="match status" value="1"/>
</dbReference>
<evidence type="ECO:0000256" key="11">
    <source>
        <dbReference type="ARBA" id="ARBA00049524"/>
    </source>
</evidence>
<keyword evidence="7" id="KW-0808">Transferase</keyword>
<dbReference type="Gene3D" id="3.40.630.30">
    <property type="match status" value="1"/>
</dbReference>
<feature type="compositionally biased region" description="Basic and acidic residues" evidence="12">
    <location>
        <begin position="7"/>
        <end position="19"/>
    </location>
</feature>
<dbReference type="GO" id="GO:0005737">
    <property type="term" value="C:cytoplasm"/>
    <property type="evidence" value="ECO:0007669"/>
    <property type="project" value="UniProtKB-SubCell"/>
</dbReference>
<evidence type="ECO:0000256" key="6">
    <source>
        <dbReference type="ARBA" id="ARBA00022490"/>
    </source>
</evidence>
<comment type="subcellular location">
    <subcellularLocation>
        <location evidence="2">Cytoplasm</location>
    </subcellularLocation>
    <subcellularLocation>
        <location evidence="1">Nucleus</location>
    </subcellularLocation>
</comment>
<dbReference type="PANTHER" id="PTHR20531">
    <property type="entry name" value="N-ALPHA-ACETYLTRANSFERASE 40"/>
    <property type="match status" value="1"/>
</dbReference>
<feature type="domain" description="N-acetyltransferase" evidence="13">
    <location>
        <begin position="140"/>
        <end position="295"/>
    </location>
</feature>
<evidence type="ECO:0000256" key="8">
    <source>
        <dbReference type="ARBA" id="ARBA00023242"/>
    </source>
</evidence>
<accession>A0AAQ3R1S6</accession>
<keyword evidence="8" id="KW-0539">Nucleus</keyword>
<dbReference type="InterPro" id="IPR000182">
    <property type="entry name" value="GNAT_dom"/>
</dbReference>
<evidence type="ECO:0000256" key="12">
    <source>
        <dbReference type="SAM" id="MobiDB-lite"/>
    </source>
</evidence>
<dbReference type="GO" id="GO:0005634">
    <property type="term" value="C:nucleus"/>
    <property type="evidence" value="ECO:0007669"/>
    <property type="project" value="UniProtKB-SubCell"/>
</dbReference>
<evidence type="ECO:0000313" key="15">
    <source>
        <dbReference type="Proteomes" id="UP001303373"/>
    </source>
</evidence>
<organism evidence="14 15">
    <name type="scientific">Acrodontium crateriforme</name>
    <dbReference type="NCBI Taxonomy" id="150365"/>
    <lineage>
        <taxon>Eukaryota</taxon>
        <taxon>Fungi</taxon>
        <taxon>Dikarya</taxon>
        <taxon>Ascomycota</taxon>
        <taxon>Pezizomycotina</taxon>
        <taxon>Dothideomycetes</taxon>
        <taxon>Dothideomycetidae</taxon>
        <taxon>Mycosphaerellales</taxon>
        <taxon>Teratosphaeriaceae</taxon>
        <taxon>Acrodontium</taxon>
    </lineage>
</organism>
<dbReference type="PROSITE" id="PS51186">
    <property type="entry name" value="GNAT"/>
    <property type="match status" value="1"/>
</dbReference>
<evidence type="ECO:0000256" key="9">
    <source>
        <dbReference type="ARBA" id="ARBA00023315"/>
    </source>
</evidence>
<sequence length="297" mass="33657">MAMSKEAMLEKPTKRKACEMLESSEQPSPNTMDKSPQGQEKNRPTKRLAKADSKAIKVANNLSTLAFKNAFIPSENLVYRTTKRAKQASTTAAPPQVFNIIFHEASELTKNQMYQCFNLIESTSRSDYESCATFGWHPRRKRREMSEDEMRYLLVYSNSSSPNPPKGCDNADNQTAHDEDNDQAKIQDGNLVAFLSFMLTHDSTPCVPVLYIYEIHTWPLTRGIGLGQHLMHLAETIARNVGVQKVMLTCFMRNTKAMGFYESMGFSKDVCSPEERVTRGRTVEVEYVIMSKEISAR</sequence>